<dbReference type="InterPro" id="IPR011992">
    <property type="entry name" value="EF-hand-dom_pair"/>
</dbReference>
<protein>
    <recommendedName>
        <fullName evidence="5">EF-hand domain-containing protein</fullName>
    </recommendedName>
</protein>
<dbReference type="SMART" id="SM00054">
    <property type="entry name" value="EFh"/>
    <property type="match status" value="3"/>
</dbReference>
<evidence type="ECO:0000256" key="2">
    <source>
        <dbReference type="ARBA" id="ARBA00022737"/>
    </source>
</evidence>
<keyword evidence="4" id="KW-0732">Signal</keyword>
<keyword evidence="2" id="KW-0677">Repeat</keyword>
<dbReference type="Gene3D" id="1.10.238.10">
    <property type="entry name" value="EF-hand"/>
    <property type="match status" value="2"/>
</dbReference>
<evidence type="ECO:0000256" key="3">
    <source>
        <dbReference type="SAM" id="MobiDB-lite"/>
    </source>
</evidence>
<feature type="region of interest" description="Disordered" evidence="3">
    <location>
        <begin position="169"/>
        <end position="207"/>
    </location>
</feature>
<organism evidence="6 7">
    <name type="scientific">Rhodovibrio salinarum</name>
    <dbReference type="NCBI Taxonomy" id="1087"/>
    <lineage>
        <taxon>Bacteria</taxon>
        <taxon>Pseudomonadati</taxon>
        <taxon>Pseudomonadota</taxon>
        <taxon>Alphaproteobacteria</taxon>
        <taxon>Rhodospirillales</taxon>
        <taxon>Rhodovibrionaceae</taxon>
        <taxon>Rhodovibrio</taxon>
    </lineage>
</organism>
<feature type="domain" description="EF-hand" evidence="5">
    <location>
        <begin position="42"/>
        <end position="69"/>
    </location>
</feature>
<dbReference type="SUPFAM" id="SSF47473">
    <property type="entry name" value="EF-hand"/>
    <property type="match status" value="1"/>
</dbReference>
<dbReference type="PANTHER" id="PTHR10827">
    <property type="entry name" value="RETICULOCALBIN"/>
    <property type="match status" value="1"/>
</dbReference>
<dbReference type="AlphaFoldDB" id="A0A934QLS9"/>
<dbReference type="PROSITE" id="PS00018">
    <property type="entry name" value="EF_HAND_1"/>
    <property type="match status" value="3"/>
</dbReference>
<comment type="caution">
    <text evidence="6">The sequence shown here is derived from an EMBL/GenBank/DDBJ whole genome shotgun (WGS) entry which is preliminary data.</text>
</comment>
<dbReference type="GO" id="GO:0005509">
    <property type="term" value="F:calcium ion binding"/>
    <property type="evidence" value="ECO:0007669"/>
    <property type="project" value="InterPro"/>
</dbReference>
<evidence type="ECO:0000313" key="6">
    <source>
        <dbReference type="EMBL" id="MBK1699032.1"/>
    </source>
</evidence>
<keyword evidence="1" id="KW-0479">Metal-binding</keyword>
<feature type="domain" description="EF-hand" evidence="5">
    <location>
        <begin position="154"/>
        <end position="189"/>
    </location>
</feature>
<dbReference type="Proteomes" id="UP000778970">
    <property type="component" value="Unassembled WGS sequence"/>
</dbReference>
<dbReference type="Pfam" id="PF13202">
    <property type="entry name" value="EF-hand_5"/>
    <property type="match status" value="4"/>
</dbReference>
<evidence type="ECO:0000259" key="5">
    <source>
        <dbReference type="PROSITE" id="PS50222"/>
    </source>
</evidence>
<dbReference type="PANTHER" id="PTHR10827:SF98">
    <property type="entry name" value="45 KDA CALCIUM-BINDING PROTEIN"/>
    <property type="match status" value="1"/>
</dbReference>
<proteinExistence type="predicted"/>
<accession>A0A934QLS9</accession>
<dbReference type="InterPro" id="IPR018247">
    <property type="entry name" value="EF_Hand_1_Ca_BS"/>
</dbReference>
<feature type="chain" id="PRO_5037277224" description="EF-hand domain-containing protein" evidence="4">
    <location>
        <begin position="30"/>
        <end position="207"/>
    </location>
</feature>
<feature type="domain" description="EF-hand" evidence="5">
    <location>
        <begin position="90"/>
        <end position="125"/>
    </location>
</feature>
<reference evidence="6" key="1">
    <citation type="submission" date="2017-08" db="EMBL/GenBank/DDBJ databases">
        <authorList>
            <person name="Imhoff J.F."/>
            <person name="Rahn T."/>
            <person name="Kuenzel S."/>
            <person name="Neulinger S.C."/>
        </authorList>
    </citation>
    <scope>NUCLEOTIDE SEQUENCE</scope>
    <source>
        <strain evidence="6">DSM 9154</strain>
    </source>
</reference>
<keyword evidence="7" id="KW-1185">Reference proteome</keyword>
<sequence>MTRKTKWLTSTFALAVAVGAAGVALQAQAAMPAFGRPSVPPFFAAADANDDGAVTRDELHAFVQEQLTAMDADGDGIVSEDEFEDGLDDRRQAMAQARFDQLDKNGDGALSPDEFDQARAAPAMQRSRPNDDRRAEFLFRRLDANDDEVLQAIEVTSFADRVFARADANGDGQVSEAELQDMRPDRSSWRDGPRGSRFDGHKRGGCR</sequence>
<feature type="signal peptide" evidence="4">
    <location>
        <begin position="1"/>
        <end position="29"/>
    </location>
</feature>
<evidence type="ECO:0000313" key="7">
    <source>
        <dbReference type="Proteomes" id="UP000778970"/>
    </source>
</evidence>
<dbReference type="InterPro" id="IPR002048">
    <property type="entry name" value="EF_hand_dom"/>
</dbReference>
<reference evidence="6" key="2">
    <citation type="journal article" date="2020" name="Microorganisms">
        <title>Osmotic Adaptation and Compatible Solute Biosynthesis of Phototrophic Bacteria as Revealed from Genome Analyses.</title>
        <authorList>
            <person name="Imhoff J.F."/>
            <person name="Rahn T."/>
            <person name="Kunzel S."/>
            <person name="Keller A."/>
            <person name="Neulinger S.C."/>
        </authorList>
    </citation>
    <scope>NUCLEOTIDE SEQUENCE</scope>
    <source>
        <strain evidence="6">DSM 9154</strain>
    </source>
</reference>
<evidence type="ECO:0000256" key="1">
    <source>
        <dbReference type="ARBA" id="ARBA00022723"/>
    </source>
</evidence>
<name>A0A934QLS9_9PROT</name>
<dbReference type="RefSeq" id="WP_037256614.1">
    <property type="nucleotide sequence ID" value="NZ_NRRE01000033.1"/>
</dbReference>
<feature type="compositionally biased region" description="Basic and acidic residues" evidence="3">
    <location>
        <begin position="180"/>
        <end position="207"/>
    </location>
</feature>
<evidence type="ECO:0000256" key="4">
    <source>
        <dbReference type="SAM" id="SignalP"/>
    </source>
</evidence>
<gene>
    <name evidence="6" type="ORF">CKO21_17450</name>
</gene>
<dbReference type="EMBL" id="NRRE01000033">
    <property type="protein sequence ID" value="MBK1699032.1"/>
    <property type="molecule type" value="Genomic_DNA"/>
</dbReference>
<dbReference type="PROSITE" id="PS50222">
    <property type="entry name" value="EF_HAND_2"/>
    <property type="match status" value="3"/>
</dbReference>